<reference evidence="1 2" key="2">
    <citation type="submission" date="2016-12" db="EMBL/GenBank/DDBJ databases">
        <title>Draft Genome Sequence of Cystobacter ferrugineus Strain Cbfe23.</title>
        <authorList>
            <person name="Akbar S."/>
            <person name="Dowd S.E."/>
            <person name="Stevens D.C."/>
        </authorList>
    </citation>
    <scope>NUCLEOTIDE SEQUENCE [LARGE SCALE GENOMIC DNA]</scope>
    <source>
        <strain evidence="1 2">Cbfe23</strain>
    </source>
</reference>
<accession>A0A1L9AX44</accession>
<organism evidence="1 2">
    <name type="scientific">Cystobacter ferrugineus</name>
    <dbReference type="NCBI Taxonomy" id="83449"/>
    <lineage>
        <taxon>Bacteria</taxon>
        <taxon>Pseudomonadati</taxon>
        <taxon>Myxococcota</taxon>
        <taxon>Myxococcia</taxon>
        <taxon>Myxococcales</taxon>
        <taxon>Cystobacterineae</taxon>
        <taxon>Archangiaceae</taxon>
        <taxon>Cystobacter</taxon>
    </lineage>
</organism>
<gene>
    <name evidence="1" type="ORF">BON30_42915</name>
</gene>
<dbReference type="PANTHER" id="PTHR30348:SF4">
    <property type="entry name" value="DUF72 DOMAIN-CONTAINING PROTEIN"/>
    <property type="match status" value="1"/>
</dbReference>
<protein>
    <recommendedName>
        <fullName evidence="3">Histidine kinase</fullName>
    </recommendedName>
</protein>
<evidence type="ECO:0000313" key="1">
    <source>
        <dbReference type="EMBL" id="OJH34556.1"/>
    </source>
</evidence>
<dbReference type="Pfam" id="PF01904">
    <property type="entry name" value="DUF72"/>
    <property type="match status" value="1"/>
</dbReference>
<dbReference type="InterPro" id="IPR036520">
    <property type="entry name" value="UPF0759_sf"/>
</dbReference>
<proteinExistence type="predicted"/>
<dbReference type="Gene3D" id="3.20.20.410">
    <property type="entry name" value="Protein of unknown function UPF0759"/>
    <property type="match status" value="1"/>
</dbReference>
<dbReference type="SUPFAM" id="SSF117396">
    <property type="entry name" value="TM1631-like"/>
    <property type="match status" value="1"/>
</dbReference>
<name>A0A1L9AX44_9BACT</name>
<comment type="caution">
    <text evidence="1">The sequence shown here is derived from an EMBL/GenBank/DDBJ whole genome shotgun (WGS) entry which is preliminary data.</text>
</comment>
<evidence type="ECO:0000313" key="2">
    <source>
        <dbReference type="Proteomes" id="UP000182229"/>
    </source>
</evidence>
<evidence type="ECO:0008006" key="3">
    <source>
        <dbReference type="Google" id="ProtNLM"/>
    </source>
</evidence>
<dbReference type="OrthoDB" id="9780310at2"/>
<sequence>MLGGMRAIHLGTSGYVYKHWKALFYPPGLPTSRWLPYYAQVFSTVELNASFYRLPTVDAVDGWYAQTPPGFRFACKGSRYLTHMKRLTDVGEGLARFFRVILRLGPKLGPVLWQLPPHMKKPDPERLERFLAALPRGIHSVFEFRDAAWYHDEVLEVLDRWDVALCEHDLVPVPAPRPTGSFRYLRFHGLGARYAGRYGRTALRPVARDLKAWRQKGRDAWVYFNNDLHGHALLDAFDLAELLGHVPVHPPPDMQRPPETESSRTA</sequence>
<reference evidence="2" key="1">
    <citation type="submission" date="2016-11" db="EMBL/GenBank/DDBJ databases">
        <authorList>
            <person name="Shukria A."/>
            <person name="Stevens D.C."/>
        </authorList>
    </citation>
    <scope>NUCLEOTIDE SEQUENCE [LARGE SCALE GENOMIC DNA]</scope>
    <source>
        <strain evidence="2">Cbfe23</strain>
    </source>
</reference>
<dbReference type="EMBL" id="MPIN01000018">
    <property type="protein sequence ID" value="OJH34556.1"/>
    <property type="molecule type" value="Genomic_DNA"/>
</dbReference>
<dbReference type="Proteomes" id="UP000182229">
    <property type="component" value="Unassembled WGS sequence"/>
</dbReference>
<dbReference type="PANTHER" id="PTHR30348">
    <property type="entry name" value="UNCHARACTERIZED PROTEIN YECE"/>
    <property type="match status" value="1"/>
</dbReference>
<dbReference type="AlphaFoldDB" id="A0A1L9AX44"/>
<dbReference type="InterPro" id="IPR002763">
    <property type="entry name" value="DUF72"/>
</dbReference>
<dbReference type="RefSeq" id="WP_071904385.1">
    <property type="nucleotide sequence ID" value="NZ_MPIN01000018.1"/>
</dbReference>
<keyword evidence="2" id="KW-1185">Reference proteome</keyword>
<dbReference type="STRING" id="83449.BON30_42915"/>